<dbReference type="EC" id="2.7.7.65" evidence="2"/>
<evidence type="ECO:0000313" key="6">
    <source>
        <dbReference type="EMBL" id="MTW19924.1"/>
    </source>
</evidence>
<dbReference type="EMBL" id="WNKT01000003">
    <property type="protein sequence ID" value="MTW19924.1"/>
    <property type="molecule type" value="Genomic_DNA"/>
</dbReference>
<evidence type="ECO:0000256" key="2">
    <source>
        <dbReference type="ARBA" id="ARBA00012528"/>
    </source>
</evidence>
<proteinExistence type="predicted"/>
<name>A0A6N8EC52_9GAMM</name>
<sequence length="496" mass="55454">MMVIKRLHQIARYLSSRLEGYLALIFGLLGVMLMLVVAAHWFLVLEPTLRAEAESRAAVLAQSQVQGLERVLGEYQDPEHLQRELVSALGSILLFKDGSTQEHFIQRISLMFDYDLFRVPPGSLDLDLGTTACDRCFVSRIPLYHPQDRLLIGVATCYSSPRFLRDLTGDLGRTLLWVAGLILLSIGYAWFQAQRFLRRLRESEHNLRAVFEAAPFPMLLQADDEPFPRRANAAAKRYLDLHETVEGCLDSEAWRALAGLTLPTQAGETHEVNFDGLTHDRTHWALASSVPLRFSGRTSRLIGLADVSELKTVQEELRTASFTDTLTGLYNRRYLYQRLNHEIELADRYHHTLSAILFDLDFFKRINDTFGHNVGDDVLVCVGGVLQSCVREVDVAGRHGGEEFLVILPHADLAEATEVAERIRDAVASIEWSMPGLELTISGGVAQHCGESLDAFVDVADRRLYMAKESGRNQIIAMPRGGASEGRDVPTAEPTA</sequence>
<comment type="cofactor">
    <cofactor evidence="1">
        <name>Mg(2+)</name>
        <dbReference type="ChEBI" id="CHEBI:18420"/>
    </cofactor>
</comment>
<dbReference type="SUPFAM" id="SSF55785">
    <property type="entry name" value="PYP-like sensor domain (PAS domain)"/>
    <property type="match status" value="1"/>
</dbReference>
<comment type="catalytic activity">
    <reaction evidence="3">
        <text>2 GTP = 3',3'-c-di-GMP + 2 diphosphate</text>
        <dbReference type="Rhea" id="RHEA:24898"/>
        <dbReference type="ChEBI" id="CHEBI:33019"/>
        <dbReference type="ChEBI" id="CHEBI:37565"/>
        <dbReference type="ChEBI" id="CHEBI:58805"/>
        <dbReference type="EC" id="2.7.7.65"/>
    </reaction>
</comment>
<dbReference type="PANTHER" id="PTHR45138">
    <property type="entry name" value="REGULATORY COMPONENTS OF SENSORY TRANSDUCTION SYSTEM"/>
    <property type="match status" value="1"/>
</dbReference>
<dbReference type="RefSeq" id="WP_155448509.1">
    <property type="nucleotide sequence ID" value="NZ_WNKT01000003.1"/>
</dbReference>
<dbReference type="SUPFAM" id="SSF55073">
    <property type="entry name" value="Nucleotide cyclase"/>
    <property type="match status" value="1"/>
</dbReference>
<dbReference type="GO" id="GO:0005886">
    <property type="term" value="C:plasma membrane"/>
    <property type="evidence" value="ECO:0007669"/>
    <property type="project" value="TreeGrafter"/>
</dbReference>
<dbReference type="InterPro" id="IPR029787">
    <property type="entry name" value="Nucleotide_cyclase"/>
</dbReference>
<evidence type="ECO:0000256" key="4">
    <source>
        <dbReference type="SAM" id="Phobius"/>
    </source>
</evidence>
<keyword evidence="7" id="KW-1185">Reference proteome</keyword>
<feature type="transmembrane region" description="Helical" evidence="4">
    <location>
        <begin position="174"/>
        <end position="191"/>
    </location>
</feature>
<evidence type="ECO:0000256" key="1">
    <source>
        <dbReference type="ARBA" id="ARBA00001946"/>
    </source>
</evidence>
<evidence type="ECO:0000259" key="5">
    <source>
        <dbReference type="PROSITE" id="PS50887"/>
    </source>
</evidence>
<dbReference type="Gene3D" id="3.30.450.20">
    <property type="entry name" value="PAS domain"/>
    <property type="match status" value="1"/>
</dbReference>
<dbReference type="PANTHER" id="PTHR45138:SF9">
    <property type="entry name" value="DIGUANYLATE CYCLASE DGCM-RELATED"/>
    <property type="match status" value="1"/>
</dbReference>
<keyword evidence="4" id="KW-0472">Membrane</keyword>
<dbReference type="GO" id="GO:0043709">
    <property type="term" value="P:cell adhesion involved in single-species biofilm formation"/>
    <property type="evidence" value="ECO:0007669"/>
    <property type="project" value="TreeGrafter"/>
</dbReference>
<dbReference type="InterPro" id="IPR043128">
    <property type="entry name" value="Rev_trsase/Diguanyl_cyclase"/>
</dbReference>
<organism evidence="6 7">
    <name type="scientific">Allochromatium palmeri</name>
    <dbReference type="NCBI Taxonomy" id="231048"/>
    <lineage>
        <taxon>Bacteria</taxon>
        <taxon>Pseudomonadati</taxon>
        <taxon>Pseudomonadota</taxon>
        <taxon>Gammaproteobacteria</taxon>
        <taxon>Chromatiales</taxon>
        <taxon>Chromatiaceae</taxon>
        <taxon>Allochromatium</taxon>
    </lineage>
</organism>
<dbReference type="AlphaFoldDB" id="A0A6N8EC52"/>
<dbReference type="OrthoDB" id="9812260at2"/>
<evidence type="ECO:0000313" key="7">
    <source>
        <dbReference type="Proteomes" id="UP000434044"/>
    </source>
</evidence>
<feature type="transmembrane region" description="Helical" evidence="4">
    <location>
        <begin position="21"/>
        <end position="43"/>
    </location>
</feature>
<accession>A0A6N8EC52</accession>
<dbReference type="InterPro" id="IPR000160">
    <property type="entry name" value="GGDEF_dom"/>
</dbReference>
<gene>
    <name evidence="6" type="ORF">GJ668_02315</name>
</gene>
<evidence type="ECO:0000256" key="3">
    <source>
        <dbReference type="ARBA" id="ARBA00034247"/>
    </source>
</evidence>
<dbReference type="Pfam" id="PF00990">
    <property type="entry name" value="GGDEF"/>
    <property type="match status" value="1"/>
</dbReference>
<dbReference type="InterPro" id="IPR035965">
    <property type="entry name" value="PAS-like_dom_sf"/>
</dbReference>
<keyword evidence="4" id="KW-1133">Transmembrane helix</keyword>
<comment type="caution">
    <text evidence="6">The sequence shown here is derived from an EMBL/GenBank/DDBJ whole genome shotgun (WGS) entry which is preliminary data.</text>
</comment>
<dbReference type="NCBIfam" id="TIGR00254">
    <property type="entry name" value="GGDEF"/>
    <property type="match status" value="1"/>
</dbReference>
<dbReference type="Proteomes" id="UP000434044">
    <property type="component" value="Unassembled WGS sequence"/>
</dbReference>
<keyword evidence="4" id="KW-0812">Transmembrane</keyword>
<feature type="domain" description="GGDEF" evidence="5">
    <location>
        <begin position="351"/>
        <end position="480"/>
    </location>
</feature>
<dbReference type="PROSITE" id="PS50887">
    <property type="entry name" value="GGDEF"/>
    <property type="match status" value="1"/>
</dbReference>
<dbReference type="GO" id="GO:0052621">
    <property type="term" value="F:diguanylate cyclase activity"/>
    <property type="evidence" value="ECO:0007669"/>
    <property type="project" value="UniProtKB-EC"/>
</dbReference>
<dbReference type="SMART" id="SM00267">
    <property type="entry name" value="GGDEF"/>
    <property type="match status" value="1"/>
</dbReference>
<protein>
    <recommendedName>
        <fullName evidence="2">diguanylate cyclase</fullName>
        <ecNumber evidence="2">2.7.7.65</ecNumber>
    </recommendedName>
</protein>
<dbReference type="FunFam" id="3.30.70.270:FF:000001">
    <property type="entry name" value="Diguanylate cyclase domain protein"/>
    <property type="match status" value="1"/>
</dbReference>
<reference evidence="6 7" key="1">
    <citation type="submission" date="2019-11" db="EMBL/GenBank/DDBJ databases">
        <title>Whole-genome sequence of the anaerobic purple sulfur bacterium Allochromatium palmeri DSM 15591.</title>
        <authorList>
            <person name="Kyndt J.A."/>
            <person name="Meyer T.E."/>
        </authorList>
    </citation>
    <scope>NUCLEOTIDE SEQUENCE [LARGE SCALE GENOMIC DNA]</scope>
    <source>
        <strain evidence="6 7">DSM 15591</strain>
    </source>
</reference>
<dbReference type="InterPro" id="IPR050469">
    <property type="entry name" value="Diguanylate_Cyclase"/>
</dbReference>
<dbReference type="GO" id="GO:1902201">
    <property type="term" value="P:negative regulation of bacterial-type flagellum-dependent cell motility"/>
    <property type="evidence" value="ECO:0007669"/>
    <property type="project" value="TreeGrafter"/>
</dbReference>
<dbReference type="CDD" id="cd01949">
    <property type="entry name" value="GGDEF"/>
    <property type="match status" value="1"/>
</dbReference>
<dbReference type="Gene3D" id="3.30.70.270">
    <property type="match status" value="1"/>
</dbReference>